<dbReference type="Proteomes" id="UP001153954">
    <property type="component" value="Unassembled WGS sequence"/>
</dbReference>
<feature type="region of interest" description="Disordered" evidence="1">
    <location>
        <begin position="136"/>
        <end position="167"/>
    </location>
</feature>
<evidence type="ECO:0000256" key="1">
    <source>
        <dbReference type="SAM" id="MobiDB-lite"/>
    </source>
</evidence>
<sequence>MVLPNSKAAVITRQDTCMFAIWSGPDILLSGRHARIRYCGEDYRRGNGKGCVQGYIGGSIFVSLNLLINPLLKEFEARSDYAQAFADDVVLVFAGVTALEIEERAIAAVEHVKAWRVANKLKFLPHKTRAKVMTRKRKFDDPTPPHGVYDDGRHESDTEKSCPKTCHATTSREIEQWPRSLYG</sequence>
<feature type="compositionally biased region" description="Basic and acidic residues" evidence="1">
    <location>
        <begin position="138"/>
        <end position="162"/>
    </location>
</feature>
<reference evidence="2" key="1">
    <citation type="submission" date="2022-03" db="EMBL/GenBank/DDBJ databases">
        <authorList>
            <person name="Tunstrom K."/>
        </authorList>
    </citation>
    <scope>NUCLEOTIDE SEQUENCE</scope>
</reference>
<evidence type="ECO:0000313" key="2">
    <source>
        <dbReference type="EMBL" id="CAH2088940.1"/>
    </source>
</evidence>
<keyword evidence="3" id="KW-1185">Reference proteome</keyword>
<comment type="caution">
    <text evidence="2">The sequence shown here is derived from an EMBL/GenBank/DDBJ whole genome shotgun (WGS) entry which is preliminary data.</text>
</comment>
<accession>A0AAU9TWM7</accession>
<organism evidence="2 3">
    <name type="scientific">Euphydryas editha</name>
    <name type="common">Edith's checkerspot</name>
    <dbReference type="NCBI Taxonomy" id="104508"/>
    <lineage>
        <taxon>Eukaryota</taxon>
        <taxon>Metazoa</taxon>
        <taxon>Ecdysozoa</taxon>
        <taxon>Arthropoda</taxon>
        <taxon>Hexapoda</taxon>
        <taxon>Insecta</taxon>
        <taxon>Pterygota</taxon>
        <taxon>Neoptera</taxon>
        <taxon>Endopterygota</taxon>
        <taxon>Lepidoptera</taxon>
        <taxon>Glossata</taxon>
        <taxon>Ditrysia</taxon>
        <taxon>Papilionoidea</taxon>
        <taxon>Nymphalidae</taxon>
        <taxon>Nymphalinae</taxon>
        <taxon>Euphydryas</taxon>
    </lineage>
</organism>
<name>A0AAU9TWM7_EUPED</name>
<evidence type="ECO:0008006" key="4">
    <source>
        <dbReference type="Google" id="ProtNLM"/>
    </source>
</evidence>
<dbReference type="AlphaFoldDB" id="A0AAU9TWM7"/>
<gene>
    <name evidence="2" type="ORF">EEDITHA_LOCUS5048</name>
</gene>
<evidence type="ECO:0000313" key="3">
    <source>
        <dbReference type="Proteomes" id="UP001153954"/>
    </source>
</evidence>
<proteinExistence type="predicted"/>
<protein>
    <recommendedName>
        <fullName evidence="4">Reverse transcriptase domain-containing protein</fullName>
    </recommendedName>
</protein>
<dbReference type="EMBL" id="CAKOGL010000007">
    <property type="protein sequence ID" value="CAH2088940.1"/>
    <property type="molecule type" value="Genomic_DNA"/>
</dbReference>